<dbReference type="AlphaFoldDB" id="A0A0D0C3B2"/>
<dbReference type="Gene3D" id="3.40.50.720">
    <property type="entry name" value="NAD(P)-binding Rossmann-like Domain"/>
    <property type="match status" value="1"/>
</dbReference>
<organism evidence="1 2">
    <name type="scientific">Collybiopsis luxurians FD-317 M1</name>
    <dbReference type="NCBI Taxonomy" id="944289"/>
    <lineage>
        <taxon>Eukaryota</taxon>
        <taxon>Fungi</taxon>
        <taxon>Dikarya</taxon>
        <taxon>Basidiomycota</taxon>
        <taxon>Agaricomycotina</taxon>
        <taxon>Agaricomycetes</taxon>
        <taxon>Agaricomycetidae</taxon>
        <taxon>Agaricales</taxon>
        <taxon>Marasmiineae</taxon>
        <taxon>Omphalotaceae</taxon>
        <taxon>Collybiopsis</taxon>
        <taxon>Collybiopsis luxurians</taxon>
    </lineage>
</organism>
<evidence type="ECO:0000313" key="2">
    <source>
        <dbReference type="Proteomes" id="UP000053593"/>
    </source>
</evidence>
<accession>A0A0D0C3B2</accession>
<keyword evidence="2" id="KW-1185">Reference proteome</keyword>
<sequence length="60" mass="6638">MSRGSEDNFDLGMKINADSVRELLQASRRYGVKLGPPIAPNYPIFTDIFPDTALGPRSKI</sequence>
<name>A0A0D0C3B2_9AGAR</name>
<evidence type="ECO:0000313" key="1">
    <source>
        <dbReference type="EMBL" id="KIK62591.1"/>
    </source>
</evidence>
<dbReference type="HOGENOM" id="CLU_2941961_0_0_1"/>
<protein>
    <submittedName>
        <fullName evidence="1">Uncharacterized protein</fullName>
    </submittedName>
</protein>
<proteinExistence type="predicted"/>
<dbReference type="OrthoDB" id="16464at2759"/>
<gene>
    <name evidence="1" type="ORF">GYMLUDRAFT_242742</name>
</gene>
<dbReference type="EMBL" id="KN834767">
    <property type="protein sequence ID" value="KIK62591.1"/>
    <property type="molecule type" value="Genomic_DNA"/>
</dbReference>
<reference evidence="1 2" key="1">
    <citation type="submission" date="2014-04" db="EMBL/GenBank/DDBJ databases">
        <title>Evolutionary Origins and Diversification of the Mycorrhizal Mutualists.</title>
        <authorList>
            <consortium name="DOE Joint Genome Institute"/>
            <consortium name="Mycorrhizal Genomics Consortium"/>
            <person name="Kohler A."/>
            <person name="Kuo A."/>
            <person name="Nagy L.G."/>
            <person name="Floudas D."/>
            <person name="Copeland A."/>
            <person name="Barry K.W."/>
            <person name="Cichocki N."/>
            <person name="Veneault-Fourrey C."/>
            <person name="LaButti K."/>
            <person name="Lindquist E.A."/>
            <person name="Lipzen A."/>
            <person name="Lundell T."/>
            <person name="Morin E."/>
            <person name="Murat C."/>
            <person name="Riley R."/>
            <person name="Ohm R."/>
            <person name="Sun H."/>
            <person name="Tunlid A."/>
            <person name="Henrissat B."/>
            <person name="Grigoriev I.V."/>
            <person name="Hibbett D.S."/>
            <person name="Martin F."/>
        </authorList>
    </citation>
    <scope>NUCLEOTIDE SEQUENCE [LARGE SCALE GENOMIC DNA]</scope>
    <source>
        <strain evidence="1 2">FD-317 M1</strain>
    </source>
</reference>
<dbReference type="Proteomes" id="UP000053593">
    <property type="component" value="Unassembled WGS sequence"/>
</dbReference>